<dbReference type="InterPro" id="IPR001789">
    <property type="entry name" value="Sig_transdc_resp-reg_receiver"/>
</dbReference>
<protein>
    <submittedName>
        <fullName evidence="3">Response regulator transcription factor</fullName>
    </submittedName>
</protein>
<dbReference type="AlphaFoldDB" id="A0A4S1DTD7"/>
<keyword evidence="1" id="KW-0597">Phosphoprotein</keyword>
<name>A0A4S1DTD7_9FLAO</name>
<dbReference type="Gene3D" id="3.40.50.2300">
    <property type="match status" value="1"/>
</dbReference>
<dbReference type="CDD" id="cd00156">
    <property type="entry name" value="REC"/>
    <property type="match status" value="1"/>
</dbReference>
<feature type="domain" description="Response regulatory" evidence="2">
    <location>
        <begin position="6"/>
        <end position="138"/>
    </location>
</feature>
<evidence type="ECO:0000259" key="2">
    <source>
        <dbReference type="PROSITE" id="PS50110"/>
    </source>
</evidence>
<dbReference type="EMBL" id="SRSO01000028">
    <property type="protein sequence ID" value="TGV01053.1"/>
    <property type="molecule type" value="Genomic_DNA"/>
</dbReference>
<dbReference type="InterPro" id="IPR011006">
    <property type="entry name" value="CheY-like_superfamily"/>
</dbReference>
<accession>A0A4S1DTD7</accession>
<organism evidence="3 4">
    <name type="scientific">Flavivirga rizhaonensis</name>
    <dbReference type="NCBI Taxonomy" id="2559571"/>
    <lineage>
        <taxon>Bacteria</taxon>
        <taxon>Pseudomonadati</taxon>
        <taxon>Bacteroidota</taxon>
        <taxon>Flavobacteriia</taxon>
        <taxon>Flavobacteriales</taxon>
        <taxon>Flavobacteriaceae</taxon>
        <taxon>Flavivirga</taxon>
    </lineage>
</organism>
<evidence type="ECO:0000313" key="3">
    <source>
        <dbReference type="EMBL" id="TGV01053.1"/>
    </source>
</evidence>
<evidence type="ECO:0000313" key="4">
    <source>
        <dbReference type="Proteomes" id="UP000307602"/>
    </source>
</evidence>
<dbReference type="Proteomes" id="UP000307602">
    <property type="component" value="Unassembled WGS sequence"/>
</dbReference>
<reference evidence="3 4" key="1">
    <citation type="submission" date="2019-04" db="EMBL/GenBank/DDBJ databases">
        <authorList>
            <person name="Liu A."/>
        </authorList>
    </citation>
    <scope>NUCLEOTIDE SEQUENCE [LARGE SCALE GENOMIC DNA]</scope>
    <source>
        <strain evidence="3 4">RZ03</strain>
    </source>
</reference>
<evidence type="ECO:0000256" key="1">
    <source>
        <dbReference type="PROSITE-ProRule" id="PRU00169"/>
    </source>
</evidence>
<dbReference type="PROSITE" id="PS50110">
    <property type="entry name" value="RESPONSE_REGULATORY"/>
    <property type="match status" value="1"/>
</dbReference>
<dbReference type="RefSeq" id="WP_135878405.1">
    <property type="nucleotide sequence ID" value="NZ_SRSO01000028.1"/>
</dbReference>
<keyword evidence="4" id="KW-1185">Reference proteome</keyword>
<dbReference type="OrthoDB" id="651456at2"/>
<gene>
    <name evidence="3" type="ORF">EM932_16980</name>
</gene>
<sequence>MKSPCRVLIIDDHPLITDVYKGALQKTTKLNKTFKFSVDVAHSCDTAVLKINEAAKKKPFDIVFLDIRIPASKDNKILGGEDLGILIRKRFKNIKIIVSTSYDDSYMISCILKNINPEAYVTKGDLTIDILNETIKTVILDPPYYSKTVMKILRKQSANDFVIDNIDRKILYELSNGTKMNELPNVLPLSIAALERRKRILKDVFNVEGKGDRDLLQLAHEKGFI</sequence>
<comment type="caution">
    <text evidence="3">The sequence shown here is derived from an EMBL/GenBank/DDBJ whole genome shotgun (WGS) entry which is preliminary data.</text>
</comment>
<dbReference type="SUPFAM" id="SSF52172">
    <property type="entry name" value="CheY-like"/>
    <property type="match status" value="1"/>
</dbReference>
<dbReference type="GO" id="GO:0000160">
    <property type="term" value="P:phosphorelay signal transduction system"/>
    <property type="evidence" value="ECO:0007669"/>
    <property type="project" value="InterPro"/>
</dbReference>
<feature type="modified residue" description="4-aspartylphosphate" evidence="1">
    <location>
        <position position="66"/>
    </location>
</feature>
<dbReference type="Pfam" id="PF00072">
    <property type="entry name" value="Response_reg"/>
    <property type="match status" value="1"/>
</dbReference>
<proteinExistence type="predicted"/>